<evidence type="ECO:0000313" key="3">
    <source>
        <dbReference type="Proteomes" id="UP000515860"/>
    </source>
</evidence>
<evidence type="ECO:0000313" key="2">
    <source>
        <dbReference type="EMBL" id="QNM08376.1"/>
    </source>
</evidence>
<dbReference type="InterPro" id="IPR000257">
    <property type="entry name" value="Uroporphyrinogen_deCOase"/>
</dbReference>
<dbReference type="PANTHER" id="PTHR47099">
    <property type="entry name" value="METHYLCOBAMIDE:COM METHYLTRANSFERASE MTBA"/>
    <property type="match status" value="1"/>
</dbReference>
<organism evidence="2 3">
    <name type="scientific">Wansuia hejianensis</name>
    <dbReference type="NCBI Taxonomy" id="2763667"/>
    <lineage>
        <taxon>Bacteria</taxon>
        <taxon>Bacillati</taxon>
        <taxon>Bacillota</taxon>
        <taxon>Clostridia</taxon>
        <taxon>Lachnospirales</taxon>
        <taxon>Lachnospiraceae</taxon>
        <taxon>Wansuia</taxon>
    </lineage>
</organism>
<name>A0A7G9GC44_9FIRM</name>
<dbReference type="Pfam" id="PF01208">
    <property type="entry name" value="URO-D"/>
    <property type="match status" value="1"/>
</dbReference>
<dbReference type="Gene3D" id="3.20.20.210">
    <property type="match status" value="1"/>
</dbReference>
<dbReference type="InterPro" id="IPR038071">
    <property type="entry name" value="UROD/MetE-like_sf"/>
</dbReference>
<dbReference type="SUPFAM" id="SSF51726">
    <property type="entry name" value="UROD/MetE-like"/>
    <property type="match status" value="1"/>
</dbReference>
<accession>A0A7G9GC44</accession>
<dbReference type="EMBL" id="CP060635">
    <property type="protein sequence ID" value="QNM08376.1"/>
    <property type="molecule type" value="Genomic_DNA"/>
</dbReference>
<dbReference type="Proteomes" id="UP000515860">
    <property type="component" value="Chromosome"/>
</dbReference>
<gene>
    <name evidence="2" type="ORF">H9Q79_16085</name>
</gene>
<dbReference type="GO" id="GO:0006779">
    <property type="term" value="P:porphyrin-containing compound biosynthetic process"/>
    <property type="evidence" value="ECO:0007669"/>
    <property type="project" value="InterPro"/>
</dbReference>
<dbReference type="AlphaFoldDB" id="A0A7G9GC44"/>
<feature type="domain" description="Uroporphyrinogen decarboxylase (URO-D)" evidence="1">
    <location>
        <begin position="119"/>
        <end position="369"/>
    </location>
</feature>
<sequence>MLTSKERVMRAMNHQEVDRVPLDLGGMACSLLDGVYFKLKNYLGFRENIEPFREGSNSCYYDERILDYFDIDIRRLFVKTSNKFPIHFPDGTFQNEWGILQRQGQFGVEFVKNPLEGAEIEDLDSYPWPRAEELIDLSGMKERARELHEQNKYAVSLRAPMNGIFEISCWLRGMQNFLVDMLSDEEFAHALAEKVLEVQLDWYGYVLDEVGPYLDIVETGDDYGTQHSLMLSPDCLEEFILSRRKRLNDMIKEKAPGAKIFLHSCGAVKRCIPNLIACGVDILNPVQTAAADMNPYDLKREFGDAICFHGGVDTQQALRGTVDDVEEEVKKMLDAMNHRGGYILTSCNHIQNDIPVENIIAMFEAAKKYGGA</sequence>
<dbReference type="KEGG" id="whj:H9Q79_16085"/>
<dbReference type="GO" id="GO:0004853">
    <property type="term" value="F:uroporphyrinogen decarboxylase activity"/>
    <property type="evidence" value="ECO:0007669"/>
    <property type="project" value="InterPro"/>
</dbReference>
<proteinExistence type="predicted"/>
<dbReference type="RefSeq" id="WP_118644950.1">
    <property type="nucleotide sequence ID" value="NZ_CP060635.1"/>
</dbReference>
<evidence type="ECO:0000259" key="1">
    <source>
        <dbReference type="Pfam" id="PF01208"/>
    </source>
</evidence>
<protein>
    <recommendedName>
        <fullName evidence="1">Uroporphyrinogen decarboxylase (URO-D) domain-containing protein</fullName>
    </recommendedName>
</protein>
<keyword evidence="3" id="KW-1185">Reference proteome</keyword>
<dbReference type="PANTHER" id="PTHR47099:SF1">
    <property type="entry name" value="METHYLCOBAMIDE:COM METHYLTRANSFERASE MTBA"/>
    <property type="match status" value="1"/>
</dbReference>
<dbReference type="InterPro" id="IPR052024">
    <property type="entry name" value="Methanogen_methyltrans"/>
</dbReference>
<reference evidence="2 3" key="1">
    <citation type="submission" date="2020-08" db="EMBL/GenBank/DDBJ databases">
        <authorList>
            <person name="Liu C."/>
            <person name="Sun Q."/>
        </authorList>
    </citation>
    <scope>NUCLEOTIDE SEQUENCE [LARGE SCALE GENOMIC DNA]</scope>
    <source>
        <strain evidence="2 3">NSJ-29</strain>
    </source>
</reference>